<dbReference type="Proteomes" id="UP000187429">
    <property type="component" value="Unassembled WGS sequence"/>
</dbReference>
<accession>A0A1R1YSH5</accession>
<reference evidence="2" key="1">
    <citation type="submission" date="2017-01" db="EMBL/GenBank/DDBJ databases">
        <authorList>
            <person name="Wang Y."/>
            <person name="White M."/>
            <person name="Kvist S."/>
            <person name="Moncalvo J.-M."/>
        </authorList>
    </citation>
    <scope>NUCLEOTIDE SEQUENCE [LARGE SCALE GENOMIC DNA]</scope>
    <source>
        <strain evidence="2">ID-206-W2</strain>
    </source>
</reference>
<keyword evidence="2" id="KW-1185">Reference proteome</keyword>
<comment type="caution">
    <text evidence="1">The sequence shown here is derived from an EMBL/GenBank/DDBJ whole genome shotgun (WGS) entry which is preliminary data.</text>
</comment>
<dbReference type="EMBL" id="LSSM01000169">
    <property type="protein sequence ID" value="OMJ29820.1"/>
    <property type="molecule type" value="Genomic_DNA"/>
</dbReference>
<sequence>MVLLWNSCPPNTDRSLHYPQIRVAVDRWTCAQRLSHTVLNESVPPVSRWPSSGIAVLQIADRSLHYPQVRIVQSYVGYLYEL</sequence>
<evidence type="ECO:0000313" key="1">
    <source>
        <dbReference type="EMBL" id="OMJ29820.1"/>
    </source>
</evidence>
<evidence type="ECO:0000313" key="2">
    <source>
        <dbReference type="Proteomes" id="UP000187429"/>
    </source>
</evidence>
<protein>
    <submittedName>
        <fullName evidence="1">Uncharacterized protein</fullName>
    </submittedName>
</protein>
<name>A0A1R1YSH5_9FUNG</name>
<gene>
    <name evidence="1" type="ORF">AYI69_g658</name>
</gene>
<proteinExistence type="predicted"/>
<dbReference type="AlphaFoldDB" id="A0A1R1YSH5"/>
<organism evidence="1 2">
    <name type="scientific">Smittium culicis</name>
    <dbReference type="NCBI Taxonomy" id="133412"/>
    <lineage>
        <taxon>Eukaryota</taxon>
        <taxon>Fungi</taxon>
        <taxon>Fungi incertae sedis</taxon>
        <taxon>Zoopagomycota</taxon>
        <taxon>Kickxellomycotina</taxon>
        <taxon>Harpellomycetes</taxon>
        <taxon>Harpellales</taxon>
        <taxon>Legeriomycetaceae</taxon>
        <taxon>Smittium</taxon>
    </lineage>
</organism>